<feature type="transmembrane region" description="Helical" evidence="1">
    <location>
        <begin position="6"/>
        <end position="26"/>
    </location>
</feature>
<protein>
    <submittedName>
        <fullName evidence="2">Uncharacterized protein</fullName>
    </submittedName>
</protein>
<keyword evidence="1" id="KW-0812">Transmembrane</keyword>
<name>A0A5J6VMA5_9VIRU</name>
<keyword evidence="1" id="KW-1133">Transmembrane helix</keyword>
<sequence length="146" mass="17384">MYKVFLKNFIPLFCIIFILFFLNTVFNDKKKTKKVQINEGANEYFDLKDVDNVTLKYFGSSYCPHSNENSIMFKLINDGFRNFLERNSYNCSIEIIWSTQETQIEFIRAKANYVPTLTNQDYKHVTLDRSIENPDDMFRKLLEDLT</sequence>
<dbReference type="EMBL" id="MN448289">
    <property type="protein sequence ID" value="QFG74601.1"/>
    <property type="molecule type" value="Genomic_DNA"/>
</dbReference>
<reference evidence="2" key="1">
    <citation type="journal article" date="2019" name="Philos. Trans. R. Soc. Lond., B, Biol. Sci.">
        <title>Targeted metagenomic recovery of four divergent viruses reveals shared and distinctive characteristics of giant viruses of marine eukaryotes.</title>
        <authorList>
            <person name="Needham D.M."/>
            <person name="Poirier C."/>
            <person name="Hehenberger E."/>
            <person name="Jimenez V."/>
            <person name="Swalwell J.E."/>
            <person name="Santoro A.E."/>
            <person name="Worden A.Z."/>
        </authorList>
    </citation>
    <scope>NUCLEOTIDE SEQUENCE</scope>
    <source>
        <strain evidence="2">MPacV-611</strain>
    </source>
</reference>
<evidence type="ECO:0000256" key="1">
    <source>
        <dbReference type="SAM" id="Phobius"/>
    </source>
</evidence>
<organism evidence="2">
    <name type="scientific">Megaviridae environmental sample</name>
    <dbReference type="NCBI Taxonomy" id="1737588"/>
    <lineage>
        <taxon>Viruses</taxon>
        <taxon>Varidnaviria</taxon>
        <taxon>Bamfordvirae</taxon>
        <taxon>Nucleocytoviricota</taxon>
        <taxon>Megaviricetes</taxon>
        <taxon>Imitervirales</taxon>
        <taxon>Mimiviridae</taxon>
        <taxon>environmental samples</taxon>
    </lineage>
</organism>
<accession>A0A5J6VMA5</accession>
<evidence type="ECO:0000313" key="2">
    <source>
        <dbReference type="EMBL" id="QFG74601.1"/>
    </source>
</evidence>
<proteinExistence type="predicted"/>
<keyword evidence="1" id="KW-0472">Membrane</keyword>